<gene>
    <name evidence="4" type="ORF">COU81_01760</name>
</gene>
<dbReference type="AlphaFoldDB" id="A0A2M8KEA0"/>
<evidence type="ECO:0000256" key="2">
    <source>
        <dbReference type="ARBA" id="ARBA00023002"/>
    </source>
</evidence>
<evidence type="ECO:0008006" key="6">
    <source>
        <dbReference type="Google" id="ProtNLM"/>
    </source>
</evidence>
<accession>A0A2M8KEA0</accession>
<keyword evidence="2" id="KW-0560">Oxidoreductase</keyword>
<name>A0A2M8KEA0_9BACT</name>
<organism evidence="4 5">
    <name type="scientific">Candidatus Portnoybacteria bacterium CG10_big_fil_rev_8_21_14_0_10_36_7</name>
    <dbReference type="NCBI Taxonomy" id="1974812"/>
    <lineage>
        <taxon>Bacteria</taxon>
        <taxon>Candidatus Portnoyibacteriota</taxon>
    </lineage>
</organism>
<dbReference type="SUPFAM" id="SSF51735">
    <property type="entry name" value="NAD(P)-binding Rossmann-fold domains"/>
    <property type="match status" value="1"/>
</dbReference>
<evidence type="ECO:0000256" key="3">
    <source>
        <dbReference type="RuleBase" id="RU000363"/>
    </source>
</evidence>
<comment type="similarity">
    <text evidence="1 3">Belongs to the short-chain dehydrogenases/reductases (SDR) family.</text>
</comment>
<dbReference type="InterPro" id="IPR002347">
    <property type="entry name" value="SDR_fam"/>
</dbReference>
<proteinExistence type="inferred from homology"/>
<evidence type="ECO:0000256" key="1">
    <source>
        <dbReference type="ARBA" id="ARBA00006484"/>
    </source>
</evidence>
<dbReference type="Gene3D" id="3.40.50.720">
    <property type="entry name" value="NAD(P)-binding Rossmann-like Domain"/>
    <property type="match status" value="1"/>
</dbReference>
<evidence type="ECO:0000313" key="4">
    <source>
        <dbReference type="EMBL" id="PJE58239.1"/>
    </source>
</evidence>
<dbReference type="GO" id="GO:0016491">
    <property type="term" value="F:oxidoreductase activity"/>
    <property type="evidence" value="ECO:0007669"/>
    <property type="project" value="UniProtKB-KW"/>
</dbReference>
<sequence>MEKTAIVTGSAKGLGKYLAVSLANEGFRVALHFNTNRTEADKTISEVKKKSPDSVLVQADLTKEGEVNTAFGKILKDFRSIDLLVNNVGNFIYKKFSETTNREFKDILESNILSSLYCSRAVLRGMKQNRKGHIINMGTVGADVFTIREKSATYFMAKNGLYNLTKIMAWEEAGYGIHINMISPASMAEDIFDAKQFPMGRSASYEDVYKTLRFLISEDAYYINGANIEVAGAFIPGLAQSK</sequence>
<protein>
    <recommendedName>
        <fullName evidence="6">Beta-ketoacyl-ACP reductase</fullName>
    </recommendedName>
</protein>
<comment type="caution">
    <text evidence="4">The sequence shown here is derived from an EMBL/GenBank/DDBJ whole genome shotgun (WGS) entry which is preliminary data.</text>
</comment>
<dbReference type="EMBL" id="PFDW01000041">
    <property type="protein sequence ID" value="PJE58239.1"/>
    <property type="molecule type" value="Genomic_DNA"/>
</dbReference>
<reference evidence="5" key="1">
    <citation type="submission" date="2017-09" db="EMBL/GenBank/DDBJ databases">
        <title>Depth-based differentiation of microbial function through sediment-hosted aquifers and enrichment of novel symbionts in the deep terrestrial subsurface.</title>
        <authorList>
            <person name="Probst A.J."/>
            <person name="Ladd B."/>
            <person name="Jarett J.K."/>
            <person name="Geller-Mcgrath D.E."/>
            <person name="Sieber C.M.K."/>
            <person name="Emerson J.B."/>
            <person name="Anantharaman K."/>
            <person name="Thomas B.C."/>
            <person name="Malmstrom R."/>
            <person name="Stieglmeier M."/>
            <person name="Klingl A."/>
            <person name="Woyke T."/>
            <person name="Ryan C.M."/>
            <person name="Banfield J.F."/>
        </authorList>
    </citation>
    <scope>NUCLEOTIDE SEQUENCE [LARGE SCALE GENOMIC DNA]</scope>
</reference>
<dbReference type="PANTHER" id="PTHR43639:SF1">
    <property type="entry name" value="SHORT-CHAIN DEHYDROGENASE_REDUCTASE FAMILY PROTEIN"/>
    <property type="match status" value="1"/>
</dbReference>
<evidence type="ECO:0000313" key="5">
    <source>
        <dbReference type="Proteomes" id="UP000231450"/>
    </source>
</evidence>
<dbReference type="Proteomes" id="UP000231450">
    <property type="component" value="Unassembled WGS sequence"/>
</dbReference>
<dbReference type="PRINTS" id="PR00080">
    <property type="entry name" value="SDRFAMILY"/>
</dbReference>
<dbReference type="InterPro" id="IPR036291">
    <property type="entry name" value="NAD(P)-bd_dom_sf"/>
</dbReference>
<dbReference type="PRINTS" id="PR00081">
    <property type="entry name" value="GDHRDH"/>
</dbReference>
<dbReference type="CDD" id="cd05233">
    <property type="entry name" value="SDR_c"/>
    <property type="match status" value="1"/>
</dbReference>
<dbReference type="PANTHER" id="PTHR43639">
    <property type="entry name" value="OXIDOREDUCTASE, SHORT-CHAIN DEHYDROGENASE/REDUCTASE FAMILY (AFU_ORTHOLOGUE AFUA_5G02870)"/>
    <property type="match status" value="1"/>
</dbReference>
<dbReference type="Pfam" id="PF00106">
    <property type="entry name" value="adh_short"/>
    <property type="match status" value="1"/>
</dbReference>